<feature type="coiled-coil region" evidence="1">
    <location>
        <begin position="21"/>
        <end position="83"/>
    </location>
</feature>
<gene>
    <name evidence="3" type="ORF">FE257_002819</name>
</gene>
<evidence type="ECO:0000256" key="2">
    <source>
        <dbReference type="SAM" id="MobiDB-lite"/>
    </source>
</evidence>
<name>A0AAD4GPV2_ASPNN</name>
<proteinExistence type="predicted"/>
<evidence type="ECO:0000256" key="1">
    <source>
        <dbReference type="SAM" id="Coils"/>
    </source>
</evidence>
<dbReference type="AlphaFoldDB" id="A0AAD4GPV2"/>
<dbReference type="EMBL" id="VCAU01000149">
    <property type="protein sequence ID" value="KAF9883753.1"/>
    <property type="molecule type" value="Genomic_DNA"/>
</dbReference>
<keyword evidence="4" id="KW-1185">Reference proteome</keyword>
<accession>A0AAD4GPV2</accession>
<protein>
    <recommendedName>
        <fullName evidence="5">BZIP domain-containing protein</fullName>
    </recommendedName>
</protein>
<feature type="region of interest" description="Disordered" evidence="2">
    <location>
        <begin position="84"/>
        <end position="125"/>
    </location>
</feature>
<dbReference type="Proteomes" id="UP001194746">
    <property type="component" value="Unassembled WGS sequence"/>
</dbReference>
<evidence type="ECO:0008006" key="5">
    <source>
        <dbReference type="Google" id="ProtNLM"/>
    </source>
</evidence>
<comment type="caution">
    <text evidence="3">The sequence shown here is derived from an EMBL/GenBank/DDBJ whole genome shotgun (WGS) entry which is preliminary data.</text>
</comment>
<evidence type="ECO:0000313" key="3">
    <source>
        <dbReference type="EMBL" id="KAF9883753.1"/>
    </source>
</evidence>
<dbReference type="Gene3D" id="1.10.287.1490">
    <property type="match status" value="1"/>
</dbReference>
<feature type="compositionally biased region" description="Basic and acidic residues" evidence="2">
    <location>
        <begin position="101"/>
        <end position="116"/>
    </location>
</feature>
<reference evidence="3" key="2">
    <citation type="submission" date="2020-02" db="EMBL/GenBank/DDBJ databases">
        <authorList>
            <person name="Gilchrist C.L.M."/>
            <person name="Chooi Y.-H."/>
        </authorList>
    </citation>
    <scope>NUCLEOTIDE SEQUENCE</scope>
    <source>
        <strain evidence="3">MST-FP2251</strain>
    </source>
</reference>
<sequence>MQPAKNQPIQSKAAQYQRRYRERVNARVRLLKSSSERLEARIRDLEARNQHLDAQNHALREEIDALREEIDALREETNALRSAIEAVPRGGGTQQMEEAQETEKTKQPETGSERQTTDTIWMSGRPPQITQETHQARYEGTVATFAQQQWPVPPICLDQTDPQCGVYIYLCESL</sequence>
<dbReference type="SUPFAM" id="SSF58100">
    <property type="entry name" value="Bacterial hemolysins"/>
    <property type="match status" value="1"/>
</dbReference>
<reference evidence="3" key="1">
    <citation type="journal article" date="2019" name="Beilstein J. Org. Chem.">
        <title>Nanangenines: drimane sesquiterpenoids as the dominant metabolite cohort of a novel Australian fungus, Aspergillus nanangensis.</title>
        <authorList>
            <person name="Lacey H.J."/>
            <person name="Gilchrist C.L.M."/>
            <person name="Crombie A."/>
            <person name="Kalaitzis J.A."/>
            <person name="Vuong D."/>
            <person name="Rutledge P.J."/>
            <person name="Turner P."/>
            <person name="Pitt J.I."/>
            <person name="Lacey E."/>
            <person name="Chooi Y.H."/>
            <person name="Piggott A.M."/>
        </authorList>
    </citation>
    <scope>NUCLEOTIDE SEQUENCE</scope>
    <source>
        <strain evidence="3">MST-FP2251</strain>
    </source>
</reference>
<keyword evidence="1" id="KW-0175">Coiled coil</keyword>
<organism evidence="3 4">
    <name type="scientific">Aspergillus nanangensis</name>
    <dbReference type="NCBI Taxonomy" id="2582783"/>
    <lineage>
        <taxon>Eukaryota</taxon>
        <taxon>Fungi</taxon>
        <taxon>Dikarya</taxon>
        <taxon>Ascomycota</taxon>
        <taxon>Pezizomycotina</taxon>
        <taxon>Eurotiomycetes</taxon>
        <taxon>Eurotiomycetidae</taxon>
        <taxon>Eurotiales</taxon>
        <taxon>Aspergillaceae</taxon>
        <taxon>Aspergillus</taxon>
        <taxon>Aspergillus subgen. Circumdati</taxon>
    </lineage>
</organism>
<evidence type="ECO:0000313" key="4">
    <source>
        <dbReference type="Proteomes" id="UP001194746"/>
    </source>
</evidence>